<dbReference type="Proteomes" id="UP000286561">
    <property type="component" value="Unassembled WGS sequence"/>
</dbReference>
<dbReference type="Gene3D" id="3.30.9.10">
    <property type="entry name" value="D-Amino Acid Oxidase, subunit A, domain 2"/>
    <property type="match status" value="1"/>
</dbReference>
<dbReference type="InterPro" id="IPR006076">
    <property type="entry name" value="FAD-dep_OxRdtase"/>
</dbReference>
<dbReference type="EMBL" id="CYYC01000011">
    <property type="protein sequence ID" value="CUM93433.1"/>
    <property type="molecule type" value="Genomic_DNA"/>
</dbReference>
<reference evidence="4 7" key="2">
    <citation type="submission" date="2018-08" db="EMBL/GenBank/DDBJ databases">
        <title>A genome reference for cultivated species of the human gut microbiota.</title>
        <authorList>
            <person name="Zou Y."/>
            <person name="Xue W."/>
            <person name="Luo G."/>
        </authorList>
    </citation>
    <scope>NUCLEOTIDE SEQUENCE [LARGE SCALE GENOMIC DNA]</scope>
    <source>
        <strain evidence="4 7">AM48-23BH</strain>
    </source>
</reference>
<evidence type="ECO:0000259" key="1">
    <source>
        <dbReference type="Pfam" id="PF01266"/>
    </source>
</evidence>
<dbReference type="OrthoDB" id="9767869at2"/>
<dbReference type="GO" id="GO:0016491">
    <property type="term" value="F:oxidoreductase activity"/>
    <property type="evidence" value="ECO:0007669"/>
    <property type="project" value="UniProtKB-KW"/>
</dbReference>
<protein>
    <submittedName>
        <fullName evidence="4">FAD-binding oxidoreductase</fullName>
    </submittedName>
    <submittedName>
        <fullName evidence="3">Gamma-glutamylputrescine oxidoreductase</fullName>
        <ecNumber evidence="3">1.4.3.-</ecNumber>
    </submittedName>
</protein>
<dbReference type="PANTHER" id="PTHR13847">
    <property type="entry name" value="SARCOSINE DEHYDROGENASE-RELATED"/>
    <property type="match status" value="1"/>
</dbReference>
<dbReference type="EC" id="1.4.3.-" evidence="3"/>
<accession>A0A173ZUG6</accession>
<dbReference type="Gene3D" id="3.50.50.60">
    <property type="entry name" value="FAD/NAD(P)-binding domain"/>
    <property type="match status" value="1"/>
</dbReference>
<evidence type="ECO:0000313" key="4">
    <source>
        <dbReference type="EMBL" id="RGZ76355.1"/>
    </source>
</evidence>
<feature type="domain" description="FAD dependent oxidoreductase" evidence="1">
    <location>
        <begin position="27"/>
        <end position="356"/>
    </location>
</feature>
<dbReference type="PANTHER" id="PTHR13847:SF274">
    <property type="entry name" value="RIESKE 2FE-2S IRON-SULFUR PROTEIN YHFW-RELATED"/>
    <property type="match status" value="1"/>
</dbReference>
<dbReference type="RefSeq" id="WP_055182759.1">
    <property type="nucleotide sequence ID" value="NZ_BLYK01000042.1"/>
</dbReference>
<evidence type="ECO:0000313" key="5">
    <source>
        <dbReference type="Proteomes" id="UP000095390"/>
    </source>
</evidence>
<dbReference type="AlphaFoldDB" id="A0A173ZUG6"/>
<dbReference type="Proteomes" id="UP000095390">
    <property type="component" value="Unassembled WGS sequence"/>
</dbReference>
<organism evidence="3 6">
    <name type="scientific">Anaerobutyricum hallii</name>
    <dbReference type="NCBI Taxonomy" id="39488"/>
    <lineage>
        <taxon>Bacteria</taxon>
        <taxon>Bacillati</taxon>
        <taxon>Bacillota</taxon>
        <taxon>Clostridia</taxon>
        <taxon>Lachnospirales</taxon>
        <taxon>Lachnospiraceae</taxon>
        <taxon>Anaerobutyricum</taxon>
    </lineage>
</organism>
<proteinExistence type="predicted"/>
<dbReference type="Proteomes" id="UP000095679">
    <property type="component" value="Unassembled WGS sequence"/>
</dbReference>
<dbReference type="Pfam" id="PF01266">
    <property type="entry name" value="DAO"/>
    <property type="match status" value="1"/>
</dbReference>
<evidence type="ECO:0000313" key="2">
    <source>
        <dbReference type="EMBL" id="CUM93433.1"/>
    </source>
</evidence>
<dbReference type="SUPFAM" id="SSF51971">
    <property type="entry name" value="Nucleotide-binding domain"/>
    <property type="match status" value="1"/>
</dbReference>
<evidence type="ECO:0000313" key="6">
    <source>
        <dbReference type="Proteomes" id="UP000095679"/>
    </source>
</evidence>
<dbReference type="InterPro" id="IPR036188">
    <property type="entry name" value="FAD/NAD-bd_sf"/>
</dbReference>
<keyword evidence="3" id="KW-0560">Oxidoreductase</keyword>
<dbReference type="EMBL" id="CYZL01000004">
    <property type="protein sequence ID" value="CUN79066.1"/>
    <property type="molecule type" value="Genomic_DNA"/>
</dbReference>
<dbReference type="EMBL" id="QSEP01000191">
    <property type="protein sequence ID" value="RGZ76355.1"/>
    <property type="molecule type" value="Genomic_DNA"/>
</dbReference>
<dbReference type="GO" id="GO:0005737">
    <property type="term" value="C:cytoplasm"/>
    <property type="evidence" value="ECO:0007669"/>
    <property type="project" value="TreeGrafter"/>
</dbReference>
<evidence type="ECO:0000313" key="3">
    <source>
        <dbReference type="EMBL" id="CUN79066.1"/>
    </source>
</evidence>
<name>A0A173ZUG6_9FIRM</name>
<reference evidence="5 6" key="1">
    <citation type="submission" date="2015-09" db="EMBL/GenBank/DDBJ databases">
        <authorList>
            <consortium name="Pathogen Informatics"/>
        </authorList>
    </citation>
    <scope>NUCLEOTIDE SEQUENCE [LARGE SCALE GENOMIC DNA]</scope>
    <source>
        <strain evidence="3 6">2789STDY5834835</strain>
        <strain evidence="2 5">2789STDY5834966</strain>
    </source>
</reference>
<sequence length="412" mass="46789">MSDSIWSDGGRIQMPQYEKLTRIKKVDVTIVGGGLCGLLCAYFLKEAGVECLLLEGSRIGSGTVRHAMAQVTSQHGLIYSRLLETLGEEKARMYFEANELALHKYRELAASIDCDFEERSSYIYSRTDKECIEREVRAASLLGMKAEFCETPELPFDTAGAVRFPNQAQMNPVKFLYGLVKDIEKSDKVTIFEEMPVDDWINGTTWSGLYITIPKNIICTTHFPFYKKAGGYNNKLYQNRSYIMALDHVPELHGMYADASDNGLALRGYKDMIFVGGATHRVGQEERDWNEFREKILSYYPEAIEREHWEVEDCVSLDGIPYIGPYSDKTPNMYVATGFNGWGMTSAMTAAMLLTDAIINGQKTNGATESYPWGEVFYPERKIVRSQYFANVKENVRENIKSFLTRKSKIND</sequence>
<gene>
    <name evidence="3" type="primary">puuB</name>
    <name evidence="4" type="ORF">DW972_15165</name>
    <name evidence="3" type="ORF">ERS852450_00639</name>
    <name evidence="2" type="ORF">ERS852578_01173</name>
</gene>
<evidence type="ECO:0000313" key="7">
    <source>
        <dbReference type="Proteomes" id="UP000286561"/>
    </source>
</evidence>